<dbReference type="PANTHER" id="PTHR14255:SF3">
    <property type="entry name" value="SULFITE EXPORTER TAUE_SAFE FAMILY PROTEIN 5-RELATED"/>
    <property type="match status" value="1"/>
</dbReference>
<evidence type="ECO:0008006" key="10">
    <source>
        <dbReference type="Google" id="ProtNLM"/>
    </source>
</evidence>
<feature type="transmembrane region" description="Helical" evidence="6">
    <location>
        <begin position="441"/>
        <end position="459"/>
    </location>
</feature>
<dbReference type="Proteomes" id="UP000051952">
    <property type="component" value="Unassembled WGS sequence"/>
</dbReference>
<evidence type="ECO:0000313" key="9">
    <source>
        <dbReference type="Proteomes" id="UP000051952"/>
    </source>
</evidence>
<feature type="compositionally biased region" description="Polar residues" evidence="5">
    <location>
        <begin position="307"/>
        <end position="319"/>
    </location>
</feature>
<evidence type="ECO:0000256" key="7">
    <source>
        <dbReference type="SAM" id="SignalP"/>
    </source>
</evidence>
<keyword evidence="7" id="KW-0732">Signal</keyword>
<feature type="region of interest" description="Disordered" evidence="5">
    <location>
        <begin position="283"/>
        <end position="319"/>
    </location>
</feature>
<dbReference type="AlphaFoldDB" id="A0A0S4JRM9"/>
<keyword evidence="4 6" id="KW-0472">Membrane</keyword>
<evidence type="ECO:0000256" key="5">
    <source>
        <dbReference type="SAM" id="MobiDB-lite"/>
    </source>
</evidence>
<protein>
    <recommendedName>
        <fullName evidence="10">Membrane-associated protein</fullName>
    </recommendedName>
</protein>
<dbReference type="GO" id="GO:0016020">
    <property type="term" value="C:membrane"/>
    <property type="evidence" value="ECO:0007669"/>
    <property type="project" value="UniProtKB-SubCell"/>
</dbReference>
<keyword evidence="2 6" id="KW-0812">Transmembrane</keyword>
<feature type="transmembrane region" description="Helical" evidence="6">
    <location>
        <begin position="557"/>
        <end position="576"/>
    </location>
</feature>
<feature type="signal peptide" evidence="7">
    <location>
        <begin position="1"/>
        <end position="34"/>
    </location>
</feature>
<evidence type="ECO:0000256" key="6">
    <source>
        <dbReference type="SAM" id="Phobius"/>
    </source>
</evidence>
<keyword evidence="9" id="KW-1185">Reference proteome</keyword>
<dbReference type="OMA" id="PIHIAFC"/>
<feature type="compositionally biased region" description="Low complexity" evidence="5">
    <location>
        <begin position="290"/>
        <end position="306"/>
    </location>
</feature>
<feature type="chain" id="PRO_5006622776" description="Membrane-associated protein" evidence="7">
    <location>
        <begin position="35"/>
        <end position="642"/>
    </location>
</feature>
<feature type="transmembrane region" description="Helical" evidence="6">
    <location>
        <begin position="176"/>
        <end position="194"/>
    </location>
</feature>
<feature type="transmembrane region" description="Helical" evidence="6">
    <location>
        <begin position="526"/>
        <end position="550"/>
    </location>
</feature>
<accession>A0A0S4JRM9</accession>
<feature type="transmembrane region" description="Helical" evidence="6">
    <location>
        <begin position="490"/>
        <end position="514"/>
    </location>
</feature>
<feature type="transmembrane region" description="Helical" evidence="6">
    <location>
        <begin position="200"/>
        <end position="219"/>
    </location>
</feature>
<organism evidence="8 9">
    <name type="scientific">Bodo saltans</name>
    <name type="common">Flagellated protozoan</name>
    <dbReference type="NCBI Taxonomy" id="75058"/>
    <lineage>
        <taxon>Eukaryota</taxon>
        <taxon>Discoba</taxon>
        <taxon>Euglenozoa</taxon>
        <taxon>Kinetoplastea</taxon>
        <taxon>Metakinetoplastina</taxon>
        <taxon>Eubodonida</taxon>
        <taxon>Bodonidae</taxon>
        <taxon>Bodo</taxon>
    </lineage>
</organism>
<keyword evidence="3 6" id="KW-1133">Transmembrane helix</keyword>
<evidence type="ECO:0000256" key="2">
    <source>
        <dbReference type="ARBA" id="ARBA00022692"/>
    </source>
</evidence>
<evidence type="ECO:0000256" key="1">
    <source>
        <dbReference type="ARBA" id="ARBA00004141"/>
    </source>
</evidence>
<dbReference type="GO" id="GO:0031464">
    <property type="term" value="C:Cul4A-RING E3 ubiquitin ligase complex"/>
    <property type="evidence" value="ECO:0007669"/>
    <property type="project" value="TreeGrafter"/>
</dbReference>
<dbReference type="EMBL" id="CYKH01002073">
    <property type="protein sequence ID" value="CUG92640.1"/>
    <property type="molecule type" value="Genomic_DNA"/>
</dbReference>
<feature type="transmembrane region" description="Helical" evidence="6">
    <location>
        <begin position="351"/>
        <end position="368"/>
    </location>
</feature>
<feature type="transmembrane region" description="Helical" evidence="6">
    <location>
        <begin position="412"/>
        <end position="429"/>
    </location>
</feature>
<dbReference type="GO" id="GO:0016567">
    <property type="term" value="P:protein ubiquitination"/>
    <property type="evidence" value="ECO:0007669"/>
    <property type="project" value="TreeGrafter"/>
</dbReference>
<proteinExistence type="predicted"/>
<evidence type="ECO:0000256" key="3">
    <source>
        <dbReference type="ARBA" id="ARBA00022989"/>
    </source>
</evidence>
<comment type="subcellular location">
    <subcellularLocation>
        <location evidence="1">Membrane</location>
        <topology evidence="1">Multi-pass membrane protein</topology>
    </subcellularLocation>
</comment>
<dbReference type="InterPro" id="IPR002781">
    <property type="entry name" value="TM_pro_TauE-like"/>
</dbReference>
<feature type="transmembrane region" description="Helical" evidence="6">
    <location>
        <begin position="374"/>
        <end position="391"/>
    </location>
</feature>
<dbReference type="OrthoDB" id="434519at2759"/>
<evidence type="ECO:0000313" key="8">
    <source>
        <dbReference type="EMBL" id="CUG92640.1"/>
    </source>
</evidence>
<evidence type="ECO:0000256" key="4">
    <source>
        <dbReference type="ARBA" id="ARBA00023136"/>
    </source>
</evidence>
<name>A0A0S4JRM9_BODSA</name>
<reference evidence="9" key="1">
    <citation type="submission" date="2015-09" db="EMBL/GenBank/DDBJ databases">
        <authorList>
            <consortium name="Pathogen Informatics"/>
        </authorList>
    </citation>
    <scope>NUCLEOTIDE SEQUENCE [LARGE SCALE GENOMIC DNA]</scope>
    <source>
        <strain evidence="9">Lake Konstanz</strain>
    </source>
</reference>
<feature type="transmembrane region" description="Helical" evidence="6">
    <location>
        <begin position="96"/>
        <end position="120"/>
    </location>
</feature>
<sequence length="642" mass="68529">MTRIMTRTTTLSLRRRITLAAMLVAVLCIPRAASTGEGCTLVTQRVQCRSLTCNTTSGDCMLCTNSAQCYQEAYGCNDYGHCVLMPLSNTFTLRTLLAPVVGFCVCAIAVLAGVGGGAILSPLFNVILEIPFSDAVALAQCAILGQSLLNVIMQMPRTHRDHSAPMPTRPNINYEYACLLLPIALSGTFLGSVANKIAPNWLRVVLLILLFSNALYRLIKRMIAEKKASEMMTIATAAAAQEEGGMTTVLASTAGGQGRDVTSPMGTMSMRIVVVADVRGREERSDDSLSSPAASVGSGGVAASSPTGHATNTAQPTKVASSVIVADPADSDEQRRAQHIGSLTICRRHPYWCLWGTVTLGLSAMLLPVTWLRAPVLGVALILLTTQYVDYIRKNHELRGIVEESPQLPTQWLLFCAVIIVVFSSISYLTKHAIDCGGTVYYAMLFVVPTIGMLMSFSVRRHLARLYEKVQLNELPSACVPFEWSTKTTIVFPLLCVVAGFAATMLGIGGGLVLSSLLLEAGLAPAHASATSGLATLLIASQSVITLIIGDKLRADYGMLCFAAGMLSTIFGRLVLLRQIEKRDATYLIVAALAFIMGGSMVAVIAYGVYNTYTIFTHDGSLGFGPMCTTDAVLTTTTTMSS</sequence>
<dbReference type="Pfam" id="PF01925">
    <property type="entry name" value="TauE"/>
    <property type="match status" value="2"/>
</dbReference>
<feature type="transmembrane region" description="Helical" evidence="6">
    <location>
        <begin position="588"/>
        <end position="610"/>
    </location>
</feature>
<gene>
    <name evidence="8" type="ORF">BSAL_38625</name>
</gene>
<dbReference type="PANTHER" id="PTHR14255">
    <property type="entry name" value="CEREBLON"/>
    <property type="match status" value="1"/>
</dbReference>
<dbReference type="VEuPathDB" id="TriTrypDB:BSAL_38625"/>